<feature type="domain" description="S-layer family duplication" evidence="1">
    <location>
        <begin position="42"/>
        <end position="150"/>
    </location>
</feature>
<gene>
    <name evidence="2" type="ORF">CUN85_12570</name>
</gene>
<evidence type="ECO:0000313" key="2">
    <source>
        <dbReference type="EMBL" id="TGC06749.1"/>
    </source>
</evidence>
<dbReference type="InterPro" id="IPR006457">
    <property type="entry name" value="S_layer-rel_Mac"/>
</dbReference>
<keyword evidence="3" id="KW-1185">Reference proteome</keyword>
<reference evidence="2 3" key="1">
    <citation type="submission" date="2017-11" db="EMBL/GenBank/DDBJ databases">
        <title>Isolation and Characterization of Methanogenic Archaea from Saline Meromictic Lake at Siberia.</title>
        <authorList>
            <person name="Shen Y."/>
            <person name="Huang H.-H."/>
            <person name="Lai M.-C."/>
            <person name="Chen S.-C."/>
        </authorList>
    </citation>
    <scope>NUCLEOTIDE SEQUENCE [LARGE SCALE GENOMIC DNA]</scope>
    <source>
        <strain evidence="2 3">SY-01</strain>
    </source>
</reference>
<organism evidence="2 3">
    <name type="scientific">Methanolobus halotolerans</name>
    <dbReference type="NCBI Taxonomy" id="2052935"/>
    <lineage>
        <taxon>Archaea</taxon>
        <taxon>Methanobacteriati</taxon>
        <taxon>Methanobacteriota</taxon>
        <taxon>Stenosarchaea group</taxon>
        <taxon>Methanomicrobia</taxon>
        <taxon>Methanosarcinales</taxon>
        <taxon>Methanosarcinaceae</taxon>
        <taxon>Methanolobus</taxon>
    </lineage>
</organism>
<sequence length="151" mass="16058">MNRFTTIALVALLAIAAFIVPASAQMDAIEVRSTVYNGTDAAAGVSITPADFAGFFYDIDDNIGSEMLNITTEGTTSRTIAESNLAYSTTIEQVDYAADFEAEAGTSNNGSYPVLGLFAEKYVALDDNSPDELVKLLLDSDDKYTLRTGSA</sequence>
<proteinExistence type="predicted"/>
<name>A0A4E0PSD4_9EURY</name>
<dbReference type="Gene3D" id="2.60.40.4190">
    <property type="match status" value="1"/>
</dbReference>
<evidence type="ECO:0000259" key="1">
    <source>
        <dbReference type="Pfam" id="PF07752"/>
    </source>
</evidence>
<dbReference type="EMBL" id="PGGK01000023">
    <property type="protein sequence ID" value="TGC06749.1"/>
    <property type="molecule type" value="Genomic_DNA"/>
</dbReference>
<feature type="non-terminal residue" evidence="2">
    <location>
        <position position="151"/>
    </location>
</feature>
<comment type="caution">
    <text evidence="2">The sequence shown here is derived from an EMBL/GenBank/DDBJ whole genome shotgun (WGS) entry which is preliminary data.</text>
</comment>
<dbReference type="Pfam" id="PF07752">
    <property type="entry name" value="S-layer"/>
    <property type="match status" value="1"/>
</dbReference>
<protein>
    <submittedName>
        <fullName evidence="2">PGF-CTERM sorting domain-containing protein</fullName>
    </submittedName>
</protein>
<dbReference type="RefSeq" id="WP_268921651.1">
    <property type="nucleotide sequence ID" value="NZ_PGGK01000023.1"/>
</dbReference>
<evidence type="ECO:0000313" key="3">
    <source>
        <dbReference type="Proteomes" id="UP000297295"/>
    </source>
</evidence>
<dbReference type="AlphaFoldDB" id="A0A4E0PSD4"/>
<accession>A0A4E0PSD4</accession>
<dbReference type="Proteomes" id="UP000297295">
    <property type="component" value="Unassembled WGS sequence"/>
</dbReference>